<organism evidence="2 3">
    <name type="scientific">Serinibacter arcticus</name>
    <dbReference type="NCBI Taxonomy" id="1655435"/>
    <lineage>
        <taxon>Bacteria</taxon>
        <taxon>Bacillati</taxon>
        <taxon>Actinomycetota</taxon>
        <taxon>Actinomycetes</taxon>
        <taxon>Micrococcales</taxon>
        <taxon>Beutenbergiaceae</taxon>
        <taxon>Serinibacter</taxon>
    </lineage>
</organism>
<accession>A0A4Z1DWB4</accession>
<dbReference type="AlphaFoldDB" id="A0A4Z1DWB4"/>
<reference evidence="2 3" key="1">
    <citation type="submission" date="2018-11" db="EMBL/GenBank/DDBJ databases">
        <title>Complete genome sequencing of the Actinobacteria Serinibacter sp. K3-2.</title>
        <authorList>
            <person name="Rakitin A.L."/>
            <person name="Beletsky A.V."/>
            <person name="Mardanov A.V."/>
            <person name="Ravin N.V."/>
            <person name="Gromova A.S."/>
            <person name="Filippova S.N."/>
            <person name="Gal'Chenko V.F."/>
        </authorList>
    </citation>
    <scope>NUCLEOTIDE SEQUENCE [LARGE SCALE GENOMIC DNA]</scope>
    <source>
        <strain evidence="2 3">K3-2</strain>
    </source>
</reference>
<dbReference type="Pfam" id="PF12802">
    <property type="entry name" value="MarR_2"/>
    <property type="match status" value="1"/>
</dbReference>
<evidence type="ECO:0000259" key="1">
    <source>
        <dbReference type="PROSITE" id="PS50995"/>
    </source>
</evidence>
<dbReference type="Gene3D" id="1.10.10.10">
    <property type="entry name" value="Winged helix-like DNA-binding domain superfamily/Winged helix DNA-binding domain"/>
    <property type="match status" value="1"/>
</dbReference>
<sequence length="180" mass="19283">MSRTSSPDGHGPVTASPTAYWYGGAEQVEPAGVLVLLRRYREVEAATRARTGALLGLGETDVLALRHLVRAKQLGEVVRQCEIADALRITGASTSSMVDRLVQHGYARRTAHPGDRRSVAVETTGELDDRVLESCAVLGGEVRQVVADLTPADRTTVLDVLTRLSEALETESEKALPVPA</sequence>
<dbReference type="EMBL" id="RHPJ01000005">
    <property type="protein sequence ID" value="TGO03875.1"/>
    <property type="molecule type" value="Genomic_DNA"/>
</dbReference>
<dbReference type="PROSITE" id="PS50995">
    <property type="entry name" value="HTH_MARR_2"/>
    <property type="match status" value="1"/>
</dbReference>
<dbReference type="InterPro" id="IPR036388">
    <property type="entry name" value="WH-like_DNA-bd_sf"/>
</dbReference>
<comment type="caution">
    <text evidence="2">The sequence shown here is derived from an EMBL/GenBank/DDBJ whole genome shotgun (WGS) entry which is preliminary data.</text>
</comment>
<dbReference type="SMART" id="SM00347">
    <property type="entry name" value="HTH_MARR"/>
    <property type="match status" value="1"/>
</dbReference>
<evidence type="ECO:0000313" key="2">
    <source>
        <dbReference type="EMBL" id="TGO03875.1"/>
    </source>
</evidence>
<dbReference type="GO" id="GO:0006950">
    <property type="term" value="P:response to stress"/>
    <property type="evidence" value="ECO:0007669"/>
    <property type="project" value="TreeGrafter"/>
</dbReference>
<keyword evidence="3" id="KW-1185">Reference proteome</keyword>
<evidence type="ECO:0000313" key="3">
    <source>
        <dbReference type="Proteomes" id="UP000297318"/>
    </source>
</evidence>
<dbReference type="GO" id="GO:0003700">
    <property type="term" value="F:DNA-binding transcription factor activity"/>
    <property type="evidence" value="ECO:0007669"/>
    <property type="project" value="InterPro"/>
</dbReference>
<feature type="domain" description="HTH marR-type" evidence="1">
    <location>
        <begin position="29"/>
        <end position="166"/>
    </location>
</feature>
<dbReference type="Proteomes" id="UP000297318">
    <property type="component" value="Unassembled WGS sequence"/>
</dbReference>
<dbReference type="OrthoDB" id="162531at2"/>
<dbReference type="PANTHER" id="PTHR33164">
    <property type="entry name" value="TRANSCRIPTIONAL REGULATOR, MARR FAMILY"/>
    <property type="match status" value="1"/>
</dbReference>
<proteinExistence type="predicted"/>
<dbReference type="PANTHER" id="PTHR33164:SF43">
    <property type="entry name" value="HTH-TYPE TRANSCRIPTIONAL REPRESSOR YETL"/>
    <property type="match status" value="1"/>
</dbReference>
<name>A0A4Z1DWB4_9MICO</name>
<protein>
    <submittedName>
        <fullName evidence="2">Transcriptional regulator, MarR family</fullName>
    </submittedName>
</protein>
<dbReference type="RefSeq" id="WP_135850897.1">
    <property type="nucleotide sequence ID" value="NZ_RHPJ01000005.1"/>
</dbReference>
<dbReference type="InterPro" id="IPR036390">
    <property type="entry name" value="WH_DNA-bd_sf"/>
</dbReference>
<dbReference type="InterPro" id="IPR000835">
    <property type="entry name" value="HTH_MarR-typ"/>
</dbReference>
<gene>
    <name evidence="2" type="ORF">SERN_2887</name>
</gene>
<dbReference type="InterPro" id="IPR039422">
    <property type="entry name" value="MarR/SlyA-like"/>
</dbReference>
<dbReference type="SUPFAM" id="SSF46785">
    <property type="entry name" value="Winged helix' DNA-binding domain"/>
    <property type="match status" value="1"/>
</dbReference>